<dbReference type="OrthoDB" id="3816525at2759"/>
<dbReference type="EMBL" id="NAJO01000016">
    <property type="protein sequence ID" value="OQO06781.1"/>
    <property type="molecule type" value="Genomic_DNA"/>
</dbReference>
<evidence type="ECO:0000313" key="2">
    <source>
        <dbReference type="Proteomes" id="UP000192596"/>
    </source>
</evidence>
<comment type="caution">
    <text evidence="1">The sequence shown here is derived from an EMBL/GenBank/DDBJ whole genome shotgun (WGS) entry which is preliminary data.</text>
</comment>
<dbReference type="AlphaFoldDB" id="A0A1V8T695"/>
<organism evidence="1 2">
    <name type="scientific">Cryoendolithus antarcticus</name>
    <dbReference type="NCBI Taxonomy" id="1507870"/>
    <lineage>
        <taxon>Eukaryota</taxon>
        <taxon>Fungi</taxon>
        <taxon>Dikarya</taxon>
        <taxon>Ascomycota</taxon>
        <taxon>Pezizomycotina</taxon>
        <taxon>Dothideomycetes</taxon>
        <taxon>Dothideomycetidae</taxon>
        <taxon>Cladosporiales</taxon>
        <taxon>Cladosporiaceae</taxon>
        <taxon>Cryoendolithus</taxon>
    </lineage>
</organism>
<protein>
    <submittedName>
        <fullName evidence="1">Uncharacterized protein</fullName>
    </submittedName>
</protein>
<sequence>MARNSTSCPASALAESDIPGLFYDSSTALCGVPFPSESPWQTLSQCCSGPVMAYNSCLQYCQPISSSTFGSCAMMAANSTSRPSIATCNKAATSDGHGLGVGNGSWALWAVLAALLVRSL</sequence>
<evidence type="ECO:0000313" key="1">
    <source>
        <dbReference type="EMBL" id="OQO06781.1"/>
    </source>
</evidence>
<name>A0A1V8T695_9PEZI</name>
<dbReference type="InParanoid" id="A0A1V8T695"/>
<gene>
    <name evidence="1" type="ORF">B0A48_08569</name>
</gene>
<reference evidence="2" key="1">
    <citation type="submission" date="2017-03" db="EMBL/GenBank/DDBJ databases">
        <title>Genomes of endolithic fungi from Antarctica.</title>
        <authorList>
            <person name="Coleine C."/>
            <person name="Masonjones S."/>
            <person name="Stajich J.E."/>
        </authorList>
    </citation>
    <scope>NUCLEOTIDE SEQUENCE [LARGE SCALE GENOMIC DNA]</scope>
    <source>
        <strain evidence="2">CCFEE 5527</strain>
    </source>
</reference>
<dbReference type="Proteomes" id="UP000192596">
    <property type="component" value="Unassembled WGS sequence"/>
</dbReference>
<proteinExistence type="predicted"/>
<accession>A0A1V8T695</accession>
<keyword evidence="2" id="KW-1185">Reference proteome</keyword>